<accession>M5K5M4</accession>
<comment type="caution">
    <text evidence="1">The sequence shown here is derived from an EMBL/GenBank/DDBJ whole genome shotgun (WGS) entry which is preliminary data.</text>
</comment>
<protein>
    <submittedName>
        <fullName evidence="1">Uncharacterized protein</fullName>
    </submittedName>
</protein>
<evidence type="ECO:0000313" key="2">
    <source>
        <dbReference type="Proteomes" id="UP000011971"/>
    </source>
</evidence>
<reference evidence="1 2" key="1">
    <citation type="journal article" date="2013" name="Gut Pathog.">
        <title>Draft genome of Ochrobactrum intermedium strain M86 isolated from non-ulcer dyspeptic individual from India.</title>
        <authorList>
            <person name="Kulkarni G."/>
            <person name="Dhotre D."/>
            <person name="Dharne M."/>
            <person name="Shetty S."/>
            <person name="Chowdhury S."/>
            <person name="Misra V."/>
            <person name="Misra S."/>
            <person name="Patole M."/>
            <person name="Shouche Y."/>
        </authorList>
    </citation>
    <scope>NUCLEOTIDE SEQUENCE [LARGE SCALE GENOMIC DNA]</scope>
    <source>
        <strain evidence="1 2">M86</strain>
    </source>
</reference>
<dbReference type="Proteomes" id="UP000011971">
    <property type="component" value="Unassembled WGS sequence"/>
</dbReference>
<dbReference type="OrthoDB" id="8455560at2"/>
<evidence type="ECO:0000313" key="1">
    <source>
        <dbReference type="EMBL" id="ELT51206.1"/>
    </source>
</evidence>
<name>M5K5M4_9HYPH</name>
<gene>
    <name evidence="1" type="ORF">D584_00115</name>
</gene>
<dbReference type="PATRIC" id="fig|1234597.4.peg.25"/>
<organism evidence="1 2">
    <name type="scientific">Brucella intermedia M86</name>
    <dbReference type="NCBI Taxonomy" id="1234597"/>
    <lineage>
        <taxon>Bacteria</taxon>
        <taxon>Pseudomonadati</taxon>
        <taxon>Pseudomonadota</taxon>
        <taxon>Alphaproteobacteria</taxon>
        <taxon>Hyphomicrobiales</taxon>
        <taxon>Brucellaceae</taxon>
        <taxon>Brucella/Ochrobactrum group</taxon>
        <taxon>Brucella</taxon>
    </lineage>
</organism>
<dbReference type="EMBL" id="AOGE01000001">
    <property type="protein sequence ID" value="ELT51206.1"/>
    <property type="molecule type" value="Genomic_DNA"/>
</dbReference>
<proteinExistence type="predicted"/>
<dbReference type="RefSeq" id="WP_006470232.1">
    <property type="nucleotide sequence ID" value="NZ_AOGE01000001.1"/>
</dbReference>
<sequence>MPTLHSIGLTLDVLEQVTIKAALIYWRSLESRPEDLEYLAGNFGEFPLLDDEQLDRLIERVSFGE</sequence>
<dbReference type="AlphaFoldDB" id="M5K5M4"/>